<dbReference type="Proteomes" id="UP000780801">
    <property type="component" value="Unassembled WGS sequence"/>
</dbReference>
<sequence length="62" mass="7222">MSKTEYSSPPARGNGLFQRLKTHLTYDNPEDEANLQQYMKERLTKKAELWAFFLFGFGYQGA</sequence>
<gene>
    <name evidence="1" type="ORF">BGW38_007414</name>
</gene>
<evidence type="ECO:0000313" key="1">
    <source>
        <dbReference type="EMBL" id="KAF9577393.1"/>
    </source>
</evidence>
<accession>A0A9P6FL31</accession>
<protein>
    <submittedName>
        <fullName evidence="1">Uncharacterized protein</fullName>
    </submittedName>
</protein>
<name>A0A9P6FL31_9FUNG</name>
<reference evidence="1" key="1">
    <citation type="journal article" date="2020" name="Fungal Divers.">
        <title>Resolving the Mortierellaceae phylogeny through synthesis of multi-gene phylogenetics and phylogenomics.</title>
        <authorList>
            <person name="Vandepol N."/>
            <person name="Liber J."/>
            <person name="Desiro A."/>
            <person name="Na H."/>
            <person name="Kennedy M."/>
            <person name="Barry K."/>
            <person name="Grigoriev I.V."/>
            <person name="Miller A.N."/>
            <person name="O'Donnell K."/>
            <person name="Stajich J.E."/>
            <person name="Bonito G."/>
        </authorList>
    </citation>
    <scope>NUCLEOTIDE SEQUENCE</scope>
    <source>
        <strain evidence="1">KOD1015</strain>
    </source>
</reference>
<comment type="caution">
    <text evidence="1">The sequence shown here is derived from an EMBL/GenBank/DDBJ whole genome shotgun (WGS) entry which is preliminary data.</text>
</comment>
<evidence type="ECO:0000313" key="2">
    <source>
        <dbReference type="Proteomes" id="UP000780801"/>
    </source>
</evidence>
<proteinExistence type="predicted"/>
<feature type="non-terminal residue" evidence="1">
    <location>
        <position position="62"/>
    </location>
</feature>
<dbReference type="AlphaFoldDB" id="A0A9P6FL31"/>
<keyword evidence="2" id="KW-1185">Reference proteome</keyword>
<dbReference type="EMBL" id="JAABOA010004897">
    <property type="protein sequence ID" value="KAF9577393.1"/>
    <property type="molecule type" value="Genomic_DNA"/>
</dbReference>
<organism evidence="1 2">
    <name type="scientific">Lunasporangiospora selenospora</name>
    <dbReference type="NCBI Taxonomy" id="979761"/>
    <lineage>
        <taxon>Eukaryota</taxon>
        <taxon>Fungi</taxon>
        <taxon>Fungi incertae sedis</taxon>
        <taxon>Mucoromycota</taxon>
        <taxon>Mortierellomycotina</taxon>
        <taxon>Mortierellomycetes</taxon>
        <taxon>Mortierellales</taxon>
        <taxon>Mortierellaceae</taxon>
        <taxon>Lunasporangiospora</taxon>
    </lineage>
</organism>
<dbReference type="OrthoDB" id="192733at2759"/>